<feature type="transmembrane region" description="Helical" evidence="1">
    <location>
        <begin position="62"/>
        <end position="82"/>
    </location>
</feature>
<accession>A0A1G2D5M6</accession>
<dbReference type="Proteomes" id="UP000177996">
    <property type="component" value="Unassembled WGS sequence"/>
</dbReference>
<comment type="caution">
    <text evidence="2">The sequence shown here is derived from an EMBL/GenBank/DDBJ whole genome shotgun (WGS) entry which is preliminary data.</text>
</comment>
<protein>
    <submittedName>
        <fullName evidence="2">Uncharacterized protein</fullName>
    </submittedName>
</protein>
<keyword evidence="1" id="KW-0812">Transmembrane</keyword>
<feature type="transmembrane region" description="Helical" evidence="1">
    <location>
        <begin position="6"/>
        <end position="26"/>
    </location>
</feature>
<keyword evidence="1" id="KW-0472">Membrane</keyword>
<sequence length="101" mass="10982">MNLFSIIVVGVPILAAMLGLAIGYLVKPIVLSIVTVPATVSTIYLLLLMFSPDSGPFTSTVASWVVATNFLLVVPMWLVYVVKRTNTGKAFLVWLKEKTIV</sequence>
<organism evidence="2 3">
    <name type="scientific">Candidatus Lloydbacteria bacterium RIFCSPHIGHO2_02_FULL_50_13</name>
    <dbReference type="NCBI Taxonomy" id="1798661"/>
    <lineage>
        <taxon>Bacteria</taxon>
        <taxon>Candidatus Lloydiibacteriota</taxon>
    </lineage>
</organism>
<dbReference type="AlphaFoldDB" id="A0A1G2D5M6"/>
<evidence type="ECO:0000313" key="3">
    <source>
        <dbReference type="Proteomes" id="UP000177996"/>
    </source>
</evidence>
<feature type="transmembrane region" description="Helical" evidence="1">
    <location>
        <begin position="33"/>
        <end position="50"/>
    </location>
</feature>
<dbReference type="EMBL" id="MHLL01000039">
    <property type="protein sequence ID" value="OGZ08231.1"/>
    <property type="molecule type" value="Genomic_DNA"/>
</dbReference>
<proteinExistence type="predicted"/>
<keyword evidence="1" id="KW-1133">Transmembrane helix</keyword>
<evidence type="ECO:0000313" key="2">
    <source>
        <dbReference type="EMBL" id="OGZ08231.1"/>
    </source>
</evidence>
<name>A0A1G2D5M6_9BACT</name>
<reference evidence="2 3" key="1">
    <citation type="journal article" date="2016" name="Nat. Commun.">
        <title>Thousands of microbial genomes shed light on interconnected biogeochemical processes in an aquifer system.</title>
        <authorList>
            <person name="Anantharaman K."/>
            <person name="Brown C.T."/>
            <person name="Hug L.A."/>
            <person name="Sharon I."/>
            <person name="Castelle C.J."/>
            <person name="Probst A.J."/>
            <person name="Thomas B.C."/>
            <person name="Singh A."/>
            <person name="Wilkins M.J."/>
            <person name="Karaoz U."/>
            <person name="Brodie E.L."/>
            <person name="Williams K.H."/>
            <person name="Hubbard S.S."/>
            <person name="Banfield J.F."/>
        </authorList>
    </citation>
    <scope>NUCLEOTIDE SEQUENCE [LARGE SCALE GENOMIC DNA]</scope>
</reference>
<evidence type="ECO:0000256" key="1">
    <source>
        <dbReference type="SAM" id="Phobius"/>
    </source>
</evidence>
<gene>
    <name evidence="2" type="ORF">A3D65_02650</name>
</gene>
<dbReference type="STRING" id="1798661.A3D65_02650"/>